<feature type="coiled-coil region" evidence="1">
    <location>
        <begin position="13"/>
        <end position="47"/>
    </location>
</feature>
<dbReference type="HOGENOM" id="CLU_130865_0_0_3"/>
<dbReference type="RefSeq" id="WP_015956919.1">
    <property type="nucleotide sequence ID" value="NC_011729.1"/>
</dbReference>
<dbReference type="OrthoDB" id="427133at2"/>
<keyword evidence="3" id="KW-1185">Reference proteome</keyword>
<dbReference type="EMBL" id="CP001291">
    <property type="protein sequence ID" value="ACK73339.1"/>
    <property type="molecule type" value="Genomic_DNA"/>
</dbReference>
<organism evidence="2 3">
    <name type="scientific">Gloeothece citriformis (strain PCC 7424)</name>
    <name type="common">Cyanothece sp. (strain PCC 7424)</name>
    <dbReference type="NCBI Taxonomy" id="65393"/>
    <lineage>
        <taxon>Bacteria</taxon>
        <taxon>Bacillati</taxon>
        <taxon>Cyanobacteriota</taxon>
        <taxon>Cyanophyceae</taxon>
        <taxon>Oscillatoriophycideae</taxon>
        <taxon>Chroococcales</taxon>
        <taxon>Aphanothecaceae</taxon>
        <taxon>Gloeothece</taxon>
        <taxon>Gloeothece citriformis</taxon>
    </lineage>
</organism>
<evidence type="ECO:0000313" key="3">
    <source>
        <dbReference type="Proteomes" id="UP000002384"/>
    </source>
</evidence>
<dbReference type="KEGG" id="cyc:PCC7424_4986"/>
<proteinExistence type="predicted"/>
<sequence length="88" mass="9962">MTTVTQADIKELKELINNRFDGLSQEIKEVKQDIKELDKRLTIIEATLQAQQPLIQKITDLAEKLGELKNWKQITVVIVSAVLGSLMT</sequence>
<name>B7KFL4_GLOC7</name>
<dbReference type="eggNOG" id="ENOG5030I18">
    <property type="taxonomic scope" value="Bacteria"/>
</dbReference>
<keyword evidence="1" id="KW-0175">Coiled coil</keyword>
<evidence type="ECO:0000313" key="2">
    <source>
        <dbReference type="EMBL" id="ACK73339.1"/>
    </source>
</evidence>
<protein>
    <submittedName>
        <fullName evidence="2">Uncharacterized protein</fullName>
    </submittedName>
</protein>
<dbReference type="Proteomes" id="UP000002384">
    <property type="component" value="Chromosome"/>
</dbReference>
<reference evidence="3" key="1">
    <citation type="journal article" date="2011" name="MBio">
        <title>Novel metabolic attributes of the genus Cyanothece, comprising a group of unicellular nitrogen-fixing Cyanobacteria.</title>
        <authorList>
            <person name="Bandyopadhyay A."/>
            <person name="Elvitigala T."/>
            <person name="Welsh E."/>
            <person name="Stockel J."/>
            <person name="Liberton M."/>
            <person name="Min H."/>
            <person name="Sherman L.A."/>
            <person name="Pakrasi H.B."/>
        </authorList>
    </citation>
    <scope>NUCLEOTIDE SEQUENCE [LARGE SCALE GENOMIC DNA]</scope>
    <source>
        <strain evidence="3">PCC 7424</strain>
    </source>
</reference>
<dbReference type="AlphaFoldDB" id="B7KFL4"/>
<gene>
    <name evidence="2" type="ordered locus">PCC7424_4986</name>
</gene>
<evidence type="ECO:0000256" key="1">
    <source>
        <dbReference type="SAM" id="Coils"/>
    </source>
</evidence>
<accession>B7KFL4</accession>